<geneLocation type="plasmid" evidence="1">
    <name>p23141-2</name>
</geneLocation>
<organism evidence="1">
    <name type="scientific">Raoultella ornithinolytica</name>
    <name type="common">Klebsiella ornithinolytica</name>
    <dbReference type="NCBI Taxonomy" id="54291"/>
    <lineage>
        <taxon>Bacteria</taxon>
        <taxon>Pseudomonadati</taxon>
        <taxon>Pseudomonadota</taxon>
        <taxon>Gammaproteobacteria</taxon>
        <taxon>Enterobacterales</taxon>
        <taxon>Enterobacteriaceae</taxon>
        <taxon>Klebsiella/Raoultella group</taxon>
        <taxon>Raoultella</taxon>
    </lineage>
</organism>
<keyword evidence="1" id="KW-0614">Plasmid</keyword>
<proteinExistence type="predicted"/>
<dbReference type="AlphaFoldDB" id="A0A2H4ZGN5"/>
<sequence>MIGITAAQNAAAAAMDVLIKALPGLWKVRISGEILLG</sequence>
<protein>
    <submittedName>
        <fullName evidence="1">Uncharacterized protein</fullName>
    </submittedName>
</protein>
<accession>A0A2H4ZGN5</accession>
<evidence type="ECO:0000313" key="1">
    <source>
        <dbReference type="EMBL" id="AUF80404.1"/>
    </source>
</evidence>
<reference evidence="1" key="1">
    <citation type="submission" date="2017-08" db="EMBL/GenBank/DDBJ databases">
        <title>Complete sequence of p23141-1.</title>
        <authorList>
            <person name="Feng J."/>
            <person name="Yin Z."/>
            <person name="Zeng L."/>
            <person name="Jiang X."/>
            <person name="Zhan Z."/>
            <person name="Luo W."/>
            <person name="Zhao Y."/>
            <person name="Zhou D."/>
        </authorList>
    </citation>
    <scope>NUCLEOTIDE SEQUENCE</scope>
    <source>
        <strain evidence="1">23141</strain>
        <plasmid evidence="1">p23141-2</plasmid>
    </source>
</reference>
<name>A0A2H4ZGN5_RAOOR</name>
<dbReference type="EMBL" id="MF788070">
    <property type="protein sequence ID" value="AUF80404.1"/>
    <property type="molecule type" value="Genomic_DNA"/>
</dbReference>